<evidence type="ECO:0000313" key="2">
    <source>
        <dbReference type="EMBL" id="RKP18355.1"/>
    </source>
</evidence>
<reference evidence="3" key="1">
    <citation type="journal article" date="2018" name="Nat. Microbiol.">
        <title>Leveraging single-cell genomics to expand the fungal tree of life.</title>
        <authorList>
            <person name="Ahrendt S.R."/>
            <person name="Quandt C.A."/>
            <person name="Ciobanu D."/>
            <person name="Clum A."/>
            <person name="Salamov A."/>
            <person name="Andreopoulos B."/>
            <person name="Cheng J.F."/>
            <person name="Woyke T."/>
            <person name="Pelin A."/>
            <person name="Henrissat B."/>
            <person name="Reynolds N.K."/>
            <person name="Benny G.L."/>
            <person name="Smith M.E."/>
            <person name="James T.Y."/>
            <person name="Grigoriev I.V."/>
        </authorList>
    </citation>
    <scope>NUCLEOTIDE SEQUENCE [LARGE SCALE GENOMIC DNA]</scope>
    <source>
        <strain evidence="3">CSF55</strain>
    </source>
</reference>
<protein>
    <submittedName>
        <fullName evidence="2">Uncharacterized protein</fullName>
    </submittedName>
</protein>
<evidence type="ECO:0000256" key="1">
    <source>
        <dbReference type="SAM" id="Coils"/>
    </source>
</evidence>
<proteinExistence type="predicted"/>
<dbReference type="AlphaFoldDB" id="A0A4P9YGE7"/>
<accession>A0A4P9YGE7</accession>
<organism evidence="2 3">
    <name type="scientific">Rozella allomycis (strain CSF55)</name>
    <dbReference type="NCBI Taxonomy" id="988480"/>
    <lineage>
        <taxon>Eukaryota</taxon>
        <taxon>Fungi</taxon>
        <taxon>Fungi incertae sedis</taxon>
        <taxon>Cryptomycota</taxon>
        <taxon>Cryptomycota incertae sedis</taxon>
        <taxon>Rozella</taxon>
    </lineage>
</organism>
<sequence length="334" mass="39036">MEKSLSSCNTSSSSEILVHAGPRFRRNIPKAQPKSNLSNDQQLCLTLNLIISQKVAQIEELKIRLAELKSKNAELEKEKQKMNVSIVKTYYLYNLNETIETTLKDLNKMILLSDTVSSSASNAKRQLNDRIEAYENEIQQEEKNMESIIQSRAHYHEQLKTQLFDLSNFEIDTLKEQAIKERLANERFAATMIQKYAKESQDLYGHEERSIKEFLDSINQKYNDFVTRDLGKVYKRKMINEKELKIKKKQLAILIDENTCLKEKVDALREEIKIQYQTDVRRKISSNLLECLPKCNPDCDIEVNTSDAISNPFYSDFWAFINKKYNHDFIKAKR</sequence>
<keyword evidence="1" id="KW-0175">Coiled coil</keyword>
<dbReference type="Proteomes" id="UP000281549">
    <property type="component" value="Unassembled WGS sequence"/>
</dbReference>
<evidence type="ECO:0000313" key="3">
    <source>
        <dbReference type="Proteomes" id="UP000281549"/>
    </source>
</evidence>
<feature type="coiled-coil region" evidence="1">
    <location>
        <begin position="117"/>
        <end position="151"/>
    </location>
</feature>
<name>A0A4P9YGE7_ROZAC</name>
<dbReference type="EMBL" id="ML005485">
    <property type="protein sequence ID" value="RKP18355.1"/>
    <property type="molecule type" value="Genomic_DNA"/>
</dbReference>
<feature type="coiled-coil region" evidence="1">
    <location>
        <begin position="51"/>
        <end position="85"/>
    </location>
</feature>
<gene>
    <name evidence="2" type="ORF">ROZALSC1DRAFT_29952</name>
</gene>